<feature type="transmembrane region" description="Helical" evidence="4">
    <location>
        <begin position="302"/>
        <end position="323"/>
    </location>
</feature>
<dbReference type="InterPro" id="IPR011701">
    <property type="entry name" value="MFS"/>
</dbReference>
<feature type="transmembrane region" description="Helical" evidence="4">
    <location>
        <begin position="365"/>
        <end position="386"/>
    </location>
</feature>
<reference evidence="6 7" key="1">
    <citation type="submission" date="2019-02" db="EMBL/GenBank/DDBJ databases">
        <title>Deep-cultivation of Planctomycetes and their phenomic and genomic characterization uncovers novel biology.</title>
        <authorList>
            <person name="Wiegand S."/>
            <person name="Jogler M."/>
            <person name="Boedeker C."/>
            <person name="Pinto D."/>
            <person name="Vollmers J."/>
            <person name="Rivas-Marin E."/>
            <person name="Kohn T."/>
            <person name="Peeters S.H."/>
            <person name="Heuer A."/>
            <person name="Rast P."/>
            <person name="Oberbeckmann S."/>
            <person name="Bunk B."/>
            <person name="Jeske O."/>
            <person name="Meyerdierks A."/>
            <person name="Storesund J.E."/>
            <person name="Kallscheuer N."/>
            <person name="Luecker S."/>
            <person name="Lage O.M."/>
            <person name="Pohl T."/>
            <person name="Merkel B.J."/>
            <person name="Hornburger P."/>
            <person name="Mueller R.-W."/>
            <person name="Bruemmer F."/>
            <person name="Labrenz M."/>
            <person name="Spormann A.M."/>
            <person name="Op den Camp H."/>
            <person name="Overmann J."/>
            <person name="Amann R."/>
            <person name="Jetten M.S.M."/>
            <person name="Mascher T."/>
            <person name="Medema M.H."/>
            <person name="Devos D.P."/>
            <person name="Kaster A.-K."/>
            <person name="Ovreas L."/>
            <person name="Rohde M."/>
            <person name="Galperin M.Y."/>
            <person name="Jogler C."/>
        </authorList>
    </citation>
    <scope>NUCLEOTIDE SEQUENCE [LARGE SCALE GENOMIC DNA]</scope>
    <source>
        <strain evidence="6 7">Spa11</strain>
    </source>
</reference>
<evidence type="ECO:0000313" key="6">
    <source>
        <dbReference type="EMBL" id="QDV73167.1"/>
    </source>
</evidence>
<keyword evidence="2 4" id="KW-1133">Transmembrane helix</keyword>
<proteinExistence type="predicted"/>
<dbReference type="GO" id="GO:0022857">
    <property type="term" value="F:transmembrane transporter activity"/>
    <property type="evidence" value="ECO:0007669"/>
    <property type="project" value="InterPro"/>
</dbReference>
<evidence type="ECO:0000256" key="2">
    <source>
        <dbReference type="ARBA" id="ARBA00022989"/>
    </source>
</evidence>
<feature type="transmembrane region" description="Helical" evidence="4">
    <location>
        <begin position="273"/>
        <end position="290"/>
    </location>
</feature>
<name>A0A518K5W3_9BACT</name>
<feature type="domain" description="Major facilitator superfamily (MFS) profile" evidence="5">
    <location>
        <begin position="29"/>
        <end position="420"/>
    </location>
</feature>
<feature type="transmembrane region" description="Helical" evidence="4">
    <location>
        <begin position="186"/>
        <end position="206"/>
    </location>
</feature>
<evidence type="ECO:0000256" key="3">
    <source>
        <dbReference type="ARBA" id="ARBA00023136"/>
    </source>
</evidence>
<evidence type="ECO:0000256" key="4">
    <source>
        <dbReference type="SAM" id="Phobius"/>
    </source>
</evidence>
<protein>
    <submittedName>
        <fullName evidence="6">Major Facilitator Superfamily protein</fullName>
    </submittedName>
</protein>
<gene>
    <name evidence="6" type="ORF">Spa11_13610</name>
</gene>
<evidence type="ECO:0000256" key="1">
    <source>
        <dbReference type="ARBA" id="ARBA00022692"/>
    </source>
</evidence>
<dbReference type="RefSeq" id="WP_145109686.1">
    <property type="nucleotide sequence ID" value="NZ_CP036349.1"/>
</dbReference>
<feature type="transmembrane region" description="Helical" evidence="4">
    <location>
        <begin position="398"/>
        <end position="416"/>
    </location>
</feature>
<feature type="transmembrane region" description="Helical" evidence="4">
    <location>
        <begin position="67"/>
        <end position="85"/>
    </location>
</feature>
<dbReference type="InterPro" id="IPR036259">
    <property type="entry name" value="MFS_trans_sf"/>
</dbReference>
<feature type="transmembrane region" description="Helical" evidence="4">
    <location>
        <begin position="121"/>
        <end position="140"/>
    </location>
</feature>
<dbReference type="InterPro" id="IPR020846">
    <property type="entry name" value="MFS_dom"/>
</dbReference>
<sequence>MKSPALDGASATARLDRVPRDGDPPYAWVMLPLAILMQLGTSPGQTFGVSLFNEPMRDSLGLSHTELTGAYMLASALAAVPLMWIGRRMDRVGLRRVSLVLVAVVAAACFVISRVNGIVGLTLAFFLLRAFGQGGLSMASGNTLGMWFSRRLGLASGIAGIGAACGVAVTPFVYNSLIEYFGWRDAYTVIGGVLLVLLLPLMVLTYRNNIDAMAEAAAPAHATRPKGGVSFTLREAVRTPAYWTATACAALTGLLCTAIFFNLDPMLTRNGLTSGHAAAVFPWVASAMALMQLNGGMLADRLPLRVLMAVAMALLGGGVLVMGEGTTPLVVYAGGVMLGAGQGLMAVTGNTLWPRYFGRRELGSIRSSVWTVTVAACSVGPFIMGLTLDLTGTYEPSLWVFVALAAVTSAATFVWGGPPEVVEASQPCTSAALAAG</sequence>
<dbReference type="SUPFAM" id="SSF103473">
    <property type="entry name" value="MFS general substrate transporter"/>
    <property type="match status" value="1"/>
</dbReference>
<dbReference type="PANTHER" id="PTHR11360">
    <property type="entry name" value="MONOCARBOXYLATE TRANSPORTER"/>
    <property type="match status" value="1"/>
</dbReference>
<organism evidence="6 7">
    <name type="scientific">Botrimarina mediterranea</name>
    <dbReference type="NCBI Taxonomy" id="2528022"/>
    <lineage>
        <taxon>Bacteria</taxon>
        <taxon>Pseudomonadati</taxon>
        <taxon>Planctomycetota</taxon>
        <taxon>Planctomycetia</taxon>
        <taxon>Pirellulales</taxon>
        <taxon>Lacipirellulaceae</taxon>
        <taxon>Botrimarina</taxon>
    </lineage>
</organism>
<feature type="transmembrane region" description="Helical" evidence="4">
    <location>
        <begin position="329"/>
        <end position="353"/>
    </location>
</feature>
<keyword evidence="3 4" id="KW-0472">Membrane</keyword>
<dbReference type="PANTHER" id="PTHR11360:SF308">
    <property type="entry name" value="BLL3089 PROTEIN"/>
    <property type="match status" value="1"/>
</dbReference>
<dbReference type="Gene3D" id="1.20.1250.20">
    <property type="entry name" value="MFS general substrate transporter like domains"/>
    <property type="match status" value="2"/>
</dbReference>
<feature type="transmembrane region" description="Helical" evidence="4">
    <location>
        <begin position="97"/>
        <end position="115"/>
    </location>
</feature>
<dbReference type="Proteomes" id="UP000316426">
    <property type="component" value="Chromosome"/>
</dbReference>
<keyword evidence="1 4" id="KW-0812">Transmembrane</keyword>
<dbReference type="InterPro" id="IPR050327">
    <property type="entry name" value="Proton-linked_MCT"/>
</dbReference>
<keyword evidence="7" id="KW-1185">Reference proteome</keyword>
<feature type="transmembrane region" description="Helical" evidence="4">
    <location>
        <begin position="241"/>
        <end position="261"/>
    </location>
</feature>
<dbReference type="EMBL" id="CP036349">
    <property type="protein sequence ID" value="QDV73167.1"/>
    <property type="molecule type" value="Genomic_DNA"/>
</dbReference>
<accession>A0A518K5W3</accession>
<feature type="transmembrane region" description="Helical" evidence="4">
    <location>
        <begin position="152"/>
        <end position="174"/>
    </location>
</feature>
<dbReference type="Pfam" id="PF07690">
    <property type="entry name" value="MFS_1"/>
    <property type="match status" value="1"/>
</dbReference>
<dbReference type="PROSITE" id="PS50850">
    <property type="entry name" value="MFS"/>
    <property type="match status" value="1"/>
</dbReference>
<dbReference type="KEGG" id="bmei:Spa11_13610"/>
<dbReference type="AlphaFoldDB" id="A0A518K5W3"/>
<evidence type="ECO:0000313" key="7">
    <source>
        <dbReference type="Proteomes" id="UP000316426"/>
    </source>
</evidence>
<evidence type="ECO:0000259" key="5">
    <source>
        <dbReference type="PROSITE" id="PS50850"/>
    </source>
</evidence>